<dbReference type="InterPro" id="IPR021508">
    <property type="entry name" value="Gp17-like"/>
</dbReference>
<gene>
    <name evidence="1" type="ORF">SAMN05421538_10995</name>
</gene>
<reference evidence="1 2" key="1">
    <citation type="submission" date="2016-10" db="EMBL/GenBank/DDBJ databases">
        <authorList>
            <person name="de Groot N.N."/>
        </authorList>
    </citation>
    <scope>NUCLEOTIDE SEQUENCE [LARGE SCALE GENOMIC DNA]</scope>
    <source>
        <strain evidence="1 2">DSM 22220</strain>
    </source>
</reference>
<proteinExistence type="predicted"/>
<protein>
    <recommendedName>
        <fullName evidence="3">DUF3168 domain-containing protein</fullName>
    </recommendedName>
</protein>
<evidence type="ECO:0008006" key="3">
    <source>
        <dbReference type="Google" id="ProtNLM"/>
    </source>
</evidence>
<keyword evidence="2" id="KW-1185">Reference proteome</keyword>
<sequence length="139" mass="14664">MSYRVSAALQAAVYRKLRDDAELAALVGDAVFDALPIAPPGGVHIAIGPEEVSGTADSSGTVSRHDFTVSVLAGRDAATGFDAVKRAAMAVSAALEDADLAMERGRLAGLWFLKARATRVEHSAERRVDLTFRALVDLI</sequence>
<dbReference type="Pfam" id="PF11367">
    <property type="entry name" value="Tail_completion_gp17"/>
    <property type="match status" value="1"/>
</dbReference>
<dbReference type="Proteomes" id="UP000199344">
    <property type="component" value="Unassembled WGS sequence"/>
</dbReference>
<dbReference type="STRING" id="591205.SAMN05421538_10995"/>
<dbReference type="RefSeq" id="WP_090524716.1">
    <property type="nucleotide sequence ID" value="NZ_FNAH01000009.1"/>
</dbReference>
<dbReference type="AlphaFoldDB" id="A0A1G7EVX9"/>
<evidence type="ECO:0000313" key="2">
    <source>
        <dbReference type="Proteomes" id="UP000199344"/>
    </source>
</evidence>
<dbReference type="OrthoDB" id="7644395at2"/>
<dbReference type="EMBL" id="FNAH01000009">
    <property type="protein sequence ID" value="SDE67838.1"/>
    <property type="molecule type" value="Genomic_DNA"/>
</dbReference>
<organism evidence="1 2">
    <name type="scientific">Paracoccus isoporae</name>
    <dbReference type="NCBI Taxonomy" id="591205"/>
    <lineage>
        <taxon>Bacteria</taxon>
        <taxon>Pseudomonadati</taxon>
        <taxon>Pseudomonadota</taxon>
        <taxon>Alphaproteobacteria</taxon>
        <taxon>Rhodobacterales</taxon>
        <taxon>Paracoccaceae</taxon>
        <taxon>Paracoccus</taxon>
    </lineage>
</organism>
<dbReference type="Gene3D" id="3.30.2000.30">
    <property type="match status" value="1"/>
</dbReference>
<evidence type="ECO:0000313" key="1">
    <source>
        <dbReference type="EMBL" id="SDE67838.1"/>
    </source>
</evidence>
<accession>A0A1G7EVX9</accession>
<dbReference type="InterPro" id="IPR053745">
    <property type="entry name" value="Viral_Tail_Comp_sf"/>
</dbReference>
<name>A0A1G7EVX9_9RHOB</name>